<dbReference type="RefSeq" id="WP_092081325.1">
    <property type="nucleotide sequence ID" value="NZ_FOYI01000008.1"/>
</dbReference>
<sequence>MSDKSEIEIMDALRRELARLNDHRFIKVQNSTLRLIWFQFLRGLAFGLGSVVGATILVSLIGFWLAQIEFIPIIGDWAVQLAEEIGVSVAEEVSEELDSQPD</sequence>
<dbReference type="AlphaFoldDB" id="A0A1I6E958"/>
<keyword evidence="1" id="KW-0812">Transmembrane</keyword>
<dbReference type="OrthoDB" id="7859841at2"/>
<evidence type="ECO:0000256" key="1">
    <source>
        <dbReference type="SAM" id="Phobius"/>
    </source>
</evidence>
<name>A0A1I6E958_9RHOB</name>
<dbReference type="Pfam" id="PF18910">
    <property type="entry name" value="DUF5665"/>
    <property type="match status" value="1"/>
</dbReference>
<dbReference type="InterPro" id="IPR043723">
    <property type="entry name" value="DUF5665"/>
</dbReference>
<evidence type="ECO:0000313" key="2">
    <source>
        <dbReference type="EMBL" id="SFR14283.1"/>
    </source>
</evidence>
<keyword evidence="1" id="KW-1133">Transmembrane helix</keyword>
<evidence type="ECO:0000313" key="3">
    <source>
        <dbReference type="Proteomes" id="UP000199302"/>
    </source>
</evidence>
<dbReference type="EMBL" id="FOYI01000008">
    <property type="protein sequence ID" value="SFR14283.1"/>
    <property type="molecule type" value="Genomic_DNA"/>
</dbReference>
<accession>A0A1I6E958</accession>
<feature type="transmembrane region" description="Helical" evidence="1">
    <location>
        <begin position="44"/>
        <end position="66"/>
    </location>
</feature>
<gene>
    <name evidence="2" type="ORF">SAMN04515673_108113</name>
</gene>
<dbReference type="STRING" id="871652.SAMN04515673_108113"/>
<protein>
    <submittedName>
        <fullName evidence="2">Uncharacterized protein</fullName>
    </submittedName>
</protein>
<dbReference type="Proteomes" id="UP000199302">
    <property type="component" value="Unassembled WGS sequence"/>
</dbReference>
<keyword evidence="3" id="KW-1185">Reference proteome</keyword>
<proteinExistence type="predicted"/>
<reference evidence="2 3" key="1">
    <citation type="submission" date="2016-10" db="EMBL/GenBank/DDBJ databases">
        <authorList>
            <person name="de Groot N.N."/>
        </authorList>
    </citation>
    <scope>NUCLEOTIDE SEQUENCE [LARGE SCALE GENOMIC DNA]</scope>
    <source>
        <strain evidence="3">KMM 9023,NRIC 0796,JCM 17311,KCTC 23692</strain>
    </source>
</reference>
<keyword evidence="1" id="KW-0472">Membrane</keyword>
<organism evidence="2 3">
    <name type="scientific">Poseidonocella sedimentorum</name>
    <dbReference type="NCBI Taxonomy" id="871652"/>
    <lineage>
        <taxon>Bacteria</taxon>
        <taxon>Pseudomonadati</taxon>
        <taxon>Pseudomonadota</taxon>
        <taxon>Alphaproteobacteria</taxon>
        <taxon>Rhodobacterales</taxon>
        <taxon>Roseobacteraceae</taxon>
        <taxon>Poseidonocella</taxon>
    </lineage>
</organism>